<dbReference type="Gene3D" id="1.10.287.610">
    <property type="entry name" value="Helix hairpin bin"/>
    <property type="match status" value="1"/>
</dbReference>
<accession>A0AAU8AZM3</accession>
<evidence type="ECO:0000313" key="1">
    <source>
        <dbReference type="EMBL" id="XCD05066.1"/>
    </source>
</evidence>
<proteinExistence type="predicted"/>
<protein>
    <submittedName>
        <fullName evidence="1">NAD-dependent DNA ligase</fullName>
    </submittedName>
</protein>
<dbReference type="SUPFAM" id="SSF56091">
    <property type="entry name" value="DNA ligase/mRNA capping enzyme, catalytic domain"/>
    <property type="match status" value="1"/>
</dbReference>
<dbReference type="Pfam" id="PF22745">
    <property type="entry name" value="Nlig-Ia"/>
    <property type="match status" value="1"/>
</dbReference>
<keyword evidence="1" id="KW-0436">Ligase</keyword>
<dbReference type="GO" id="GO:0016874">
    <property type="term" value="F:ligase activity"/>
    <property type="evidence" value="ECO:0007669"/>
    <property type="project" value="UniProtKB-KW"/>
</dbReference>
<name>A0AAU8AZM3_9CAUD</name>
<organism evidence="1">
    <name type="scientific">Dulem virus 36</name>
    <dbReference type="NCBI Taxonomy" id="3145754"/>
    <lineage>
        <taxon>Viruses</taxon>
        <taxon>Duplodnaviria</taxon>
        <taxon>Heunggongvirae</taxon>
        <taxon>Uroviricota</taxon>
        <taxon>Caudoviricetes</taxon>
    </lineage>
</organism>
<reference evidence="1" key="1">
    <citation type="submission" date="2024-03" db="EMBL/GenBank/DDBJ databases">
        <title>Diverse circular DNA viruses in blood, oral, and fecal samples of captive lemurs.</title>
        <authorList>
            <person name="Paietta E.N."/>
            <person name="Kraberger S."/>
            <person name="Lund M.C."/>
            <person name="Custer J.M."/>
            <person name="Vargas K.M."/>
            <person name="Ehmke E.E."/>
            <person name="Yoder A.D."/>
            <person name="Varsani A."/>
        </authorList>
    </citation>
    <scope>NUCLEOTIDE SEQUENCE</scope>
    <source>
        <strain evidence="1">Duke_24FS_3</strain>
    </source>
</reference>
<dbReference type="EMBL" id="PP511521">
    <property type="protein sequence ID" value="XCD05066.1"/>
    <property type="molecule type" value="Genomic_DNA"/>
</dbReference>
<sequence>MMAYKFDNPYMSERERISFLQRVVLVHSYLYYMLDNPVWSDRQYDNVSVQLVQMQNKHSKSWIKENTQYGYVFYDFDGTTGFDLYNRLIDADKKRIMQIGCLR</sequence>